<keyword evidence="13" id="KW-1185">Reference proteome</keyword>
<dbReference type="HAMAP" id="MF_01446">
    <property type="entry name" value="Kae1"/>
    <property type="match status" value="1"/>
</dbReference>
<evidence type="ECO:0000256" key="2">
    <source>
        <dbReference type="ARBA" id="ARBA00022490"/>
    </source>
</evidence>
<dbReference type="PANTHER" id="PTHR11735:SF14">
    <property type="entry name" value="TRNA N6-ADENOSINE THREONYLCARBAMOYLTRANSFERASE"/>
    <property type="match status" value="1"/>
</dbReference>
<feature type="binding site" evidence="10">
    <location>
        <position position="318"/>
    </location>
    <ligand>
        <name>a divalent metal cation</name>
        <dbReference type="ChEBI" id="CHEBI:60240"/>
    </ligand>
</feature>
<feature type="binding site" evidence="10">
    <location>
        <position position="290"/>
    </location>
    <ligand>
        <name>substrate</name>
    </ligand>
</feature>
<evidence type="ECO:0000259" key="11">
    <source>
        <dbReference type="Pfam" id="PF00814"/>
    </source>
</evidence>
<dbReference type="VEuPathDB" id="PiroplasmaDB:BBBOND_0202920"/>
<name>A0A061DBL1_BABBI</name>
<dbReference type="GO" id="GO:0046872">
    <property type="term" value="F:metal ion binding"/>
    <property type="evidence" value="ECO:0007669"/>
    <property type="project" value="UniProtKB-KW"/>
</dbReference>
<feature type="binding site" evidence="10">
    <location>
        <position position="120"/>
    </location>
    <ligand>
        <name>a divalent metal cation</name>
        <dbReference type="ChEBI" id="CHEBI:60240"/>
    </ligand>
</feature>
<gene>
    <name evidence="12" type="ORF">BBBOND_0202920</name>
</gene>
<dbReference type="FunFam" id="3.30.420.40:FF:000038">
    <property type="entry name" value="Probable tRNA N6-adenosine threonylcarbamoyltransferase"/>
    <property type="match status" value="1"/>
</dbReference>
<feature type="binding site" evidence="10">
    <location>
        <position position="124"/>
    </location>
    <ligand>
        <name>a divalent metal cation</name>
        <dbReference type="ChEBI" id="CHEBI:60240"/>
    </ligand>
</feature>
<evidence type="ECO:0000256" key="7">
    <source>
        <dbReference type="ARBA" id="ARBA00023315"/>
    </source>
</evidence>
<proteinExistence type="inferred from homology"/>
<evidence type="ECO:0000256" key="8">
    <source>
        <dbReference type="ARBA" id="ARBA00030439"/>
    </source>
</evidence>
<evidence type="ECO:0000256" key="1">
    <source>
        <dbReference type="ARBA" id="ARBA00012156"/>
    </source>
</evidence>
<keyword evidence="5 10" id="KW-0479">Metal-binding</keyword>
<keyword evidence="6" id="KW-0408">Iron</keyword>
<dbReference type="GO" id="GO:0000408">
    <property type="term" value="C:EKC/KEOPS complex"/>
    <property type="evidence" value="ECO:0007669"/>
    <property type="project" value="InterPro"/>
</dbReference>
<dbReference type="GeneID" id="24563676"/>
<reference evidence="13" key="1">
    <citation type="submission" date="2014-06" db="EMBL/GenBank/DDBJ databases">
        <authorList>
            <person name="Aslett M."/>
            <person name="De Silva N."/>
        </authorList>
    </citation>
    <scope>NUCLEOTIDE SEQUENCE [LARGE SCALE GENOMIC DNA]</scope>
    <source>
        <strain evidence="13">Bond</strain>
    </source>
</reference>
<keyword evidence="4 10" id="KW-0819">tRNA processing</keyword>
<dbReference type="PANTHER" id="PTHR11735">
    <property type="entry name" value="TRNA N6-ADENOSINE THREONYLCARBAMOYLTRANSFERASE"/>
    <property type="match status" value="1"/>
</dbReference>
<dbReference type="GO" id="GO:0005634">
    <property type="term" value="C:nucleus"/>
    <property type="evidence" value="ECO:0007669"/>
    <property type="project" value="UniProtKB-SubCell"/>
</dbReference>
<dbReference type="EC" id="2.3.1.234" evidence="1"/>
<feature type="binding site" evidence="10">
    <location>
        <position position="141"/>
    </location>
    <ligand>
        <name>a divalent metal cation</name>
        <dbReference type="ChEBI" id="CHEBI:60240"/>
    </ligand>
</feature>
<evidence type="ECO:0000256" key="4">
    <source>
        <dbReference type="ARBA" id="ARBA00022694"/>
    </source>
</evidence>
<keyword evidence="10" id="KW-0539">Nucleus</keyword>
<evidence type="ECO:0000256" key="9">
    <source>
        <dbReference type="ARBA" id="ARBA00048117"/>
    </source>
</evidence>
<sequence length="362" mass="39436">MSGPEERNLSEFYALGIEGSANKLGIAVVRGDGVLLSNIRKTYSPPDGEGFLPRHVARHHRENMAATLKESLSTAGIDISQISLICYTRGPGMGSALHVGAVAAKTVHLLTGAPIVPVNHCVGHVEMGRFLSGYKYPVVLYVSGGNTQVLSFDRQRQVYAVLGETLDIAAGNVLDRLARLLGLPNKPSPGLSIELAARVPGARMIPLPFVVKGMDCSLSGLLTRCEQLIERQKDMLSTGTCTKEDFKNFTRDLCFSVQEHMFAMLIEITERAMAFVESKELLVVGGVGCNLRLQQMASAMAEERGAKLYPMDERYCIDNGAMIAFTGISDYLYGRGENAVLAPQDVTVCQRYRTDQCQASWI</sequence>
<feature type="binding site" evidence="10">
    <location>
        <begin position="141"/>
        <end position="145"/>
    </location>
    <ligand>
        <name>substrate</name>
    </ligand>
</feature>
<protein>
    <recommendedName>
        <fullName evidence="1">N(6)-L-threonylcarbamoyladenine synthase</fullName>
        <ecNumber evidence="1">2.3.1.234</ecNumber>
    </recommendedName>
    <alternativeName>
        <fullName evidence="8">N6-L-threonylcarbamoyladenine synthase</fullName>
    </alternativeName>
</protein>
<dbReference type="EMBL" id="LK391708">
    <property type="protein sequence ID" value="CDR95135.1"/>
    <property type="molecule type" value="Genomic_DNA"/>
</dbReference>
<dbReference type="PRINTS" id="PR00789">
    <property type="entry name" value="OSIALOPTASE"/>
</dbReference>
<dbReference type="GO" id="GO:0002949">
    <property type="term" value="P:tRNA threonylcarbamoyladenosine modification"/>
    <property type="evidence" value="ECO:0007669"/>
    <property type="project" value="UniProtKB-UniRule"/>
</dbReference>
<dbReference type="AlphaFoldDB" id="A0A061DBL1"/>
<evidence type="ECO:0000256" key="3">
    <source>
        <dbReference type="ARBA" id="ARBA00022679"/>
    </source>
</evidence>
<evidence type="ECO:0000313" key="13">
    <source>
        <dbReference type="Proteomes" id="UP000033188"/>
    </source>
</evidence>
<dbReference type="InterPro" id="IPR000905">
    <property type="entry name" value="Gcp-like_dom"/>
</dbReference>
<keyword evidence="7 10" id="KW-0012">Acyltransferase</keyword>
<dbReference type="GO" id="GO:0005737">
    <property type="term" value="C:cytoplasm"/>
    <property type="evidence" value="ECO:0007669"/>
    <property type="project" value="UniProtKB-SubCell"/>
</dbReference>
<feature type="binding site" evidence="10">
    <location>
        <position position="194"/>
    </location>
    <ligand>
        <name>substrate</name>
    </ligand>
</feature>
<dbReference type="NCBIfam" id="TIGR00329">
    <property type="entry name" value="gcp_kae1"/>
    <property type="match status" value="1"/>
</dbReference>
<evidence type="ECO:0000256" key="5">
    <source>
        <dbReference type="ARBA" id="ARBA00022723"/>
    </source>
</evidence>
<evidence type="ECO:0000256" key="10">
    <source>
        <dbReference type="HAMAP-Rule" id="MF_03180"/>
    </source>
</evidence>
<evidence type="ECO:0000256" key="6">
    <source>
        <dbReference type="ARBA" id="ARBA00023004"/>
    </source>
</evidence>
<dbReference type="InterPro" id="IPR034680">
    <property type="entry name" value="Kae1_archaea_euk"/>
</dbReference>
<feature type="binding site" evidence="10">
    <location>
        <position position="175"/>
    </location>
    <ligand>
        <name>substrate</name>
    </ligand>
</feature>
<comment type="catalytic activity">
    <reaction evidence="9 10">
        <text>L-threonylcarbamoyladenylate + adenosine(37) in tRNA = N(6)-L-threonylcarbamoyladenosine(37) in tRNA + AMP + H(+)</text>
        <dbReference type="Rhea" id="RHEA:37059"/>
        <dbReference type="Rhea" id="RHEA-COMP:10162"/>
        <dbReference type="Rhea" id="RHEA-COMP:10163"/>
        <dbReference type="ChEBI" id="CHEBI:15378"/>
        <dbReference type="ChEBI" id="CHEBI:73682"/>
        <dbReference type="ChEBI" id="CHEBI:74411"/>
        <dbReference type="ChEBI" id="CHEBI:74418"/>
        <dbReference type="ChEBI" id="CHEBI:456215"/>
        <dbReference type="EC" id="2.3.1.234"/>
    </reaction>
</comment>
<comment type="cofactor">
    <cofactor evidence="10">
        <name>a divalent metal cation</name>
        <dbReference type="ChEBI" id="CHEBI:60240"/>
    </cofactor>
    <text evidence="10">Binds 1 divalent metal cation per subunit.</text>
</comment>
<dbReference type="OMA" id="HHRSWVV"/>
<dbReference type="KEGG" id="bbig:BBBOND_0202920"/>
<dbReference type="GO" id="GO:0006508">
    <property type="term" value="P:proteolysis"/>
    <property type="evidence" value="ECO:0007669"/>
    <property type="project" value="UniProtKB-KW"/>
</dbReference>
<keyword evidence="3 10" id="KW-0808">Transferase</keyword>
<comment type="subcellular location">
    <subcellularLocation>
        <location evidence="10">Cytoplasm</location>
    </subcellularLocation>
    <subcellularLocation>
        <location evidence="10">Nucleus</location>
    </subcellularLocation>
</comment>
<dbReference type="Proteomes" id="UP000033188">
    <property type="component" value="Chromosome 2"/>
</dbReference>
<dbReference type="InterPro" id="IPR043129">
    <property type="entry name" value="ATPase_NBD"/>
</dbReference>
<dbReference type="OrthoDB" id="10254073at2759"/>
<dbReference type="CDD" id="cd24132">
    <property type="entry name" value="ASKHA_NBD_OSGEP_like_euk"/>
    <property type="match status" value="1"/>
</dbReference>
<accession>A0A061DBL1</accession>
<dbReference type="InterPro" id="IPR017861">
    <property type="entry name" value="KAE1/TsaD"/>
</dbReference>
<comment type="similarity">
    <text evidence="10">Belongs to the KAE1 / TsaD family.</text>
</comment>
<dbReference type="Pfam" id="PF00814">
    <property type="entry name" value="TsaD"/>
    <property type="match status" value="1"/>
</dbReference>
<evidence type="ECO:0000313" key="12">
    <source>
        <dbReference type="EMBL" id="CDR95135.1"/>
    </source>
</evidence>
<feature type="domain" description="Gcp-like" evidence="11">
    <location>
        <begin position="40"/>
        <end position="325"/>
    </location>
</feature>
<dbReference type="GO" id="GO:0061711">
    <property type="term" value="F:tRNA N(6)-L-threonylcarbamoyladenine synthase activity"/>
    <property type="evidence" value="ECO:0007669"/>
    <property type="project" value="UniProtKB-EC"/>
</dbReference>
<dbReference type="SUPFAM" id="SSF53067">
    <property type="entry name" value="Actin-like ATPase domain"/>
    <property type="match status" value="1"/>
</dbReference>
<keyword evidence="2 10" id="KW-0963">Cytoplasm</keyword>
<dbReference type="FunFam" id="3.30.420.40:FF:000037">
    <property type="entry name" value="Probable tRNA N6-adenosine threonylcarbamoyltransferase"/>
    <property type="match status" value="1"/>
</dbReference>
<keyword evidence="12" id="KW-0645">Protease</keyword>
<keyword evidence="12" id="KW-0378">Hydrolase</keyword>
<dbReference type="STRING" id="5866.A0A061DBL1"/>
<organism evidence="12 13">
    <name type="scientific">Babesia bigemina</name>
    <dbReference type="NCBI Taxonomy" id="5866"/>
    <lineage>
        <taxon>Eukaryota</taxon>
        <taxon>Sar</taxon>
        <taxon>Alveolata</taxon>
        <taxon>Apicomplexa</taxon>
        <taxon>Aconoidasida</taxon>
        <taxon>Piroplasmida</taxon>
        <taxon>Babesiidae</taxon>
        <taxon>Babesia</taxon>
    </lineage>
</organism>
<feature type="binding site" evidence="10">
    <location>
        <position position="190"/>
    </location>
    <ligand>
        <name>substrate</name>
    </ligand>
</feature>
<dbReference type="Gene3D" id="3.30.420.40">
    <property type="match status" value="2"/>
</dbReference>
<dbReference type="RefSeq" id="XP_012767321.1">
    <property type="nucleotide sequence ID" value="XM_012911867.1"/>
</dbReference>
<dbReference type="GO" id="GO:0008233">
    <property type="term" value="F:peptidase activity"/>
    <property type="evidence" value="ECO:0007669"/>
    <property type="project" value="UniProtKB-KW"/>
</dbReference>